<feature type="transmembrane region" description="Helical" evidence="1">
    <location>
        <begin position="31"/>
        <end position="53"/>
    </location>
</feature>
<dbReference type="RefSeq" id="WP_026426662.1">
    <property type="nucleotide sequence ID" value="NZ_LR134363.1"/>
</dbReference>
<dbReference type="STRING" id="1278298.GCA_000428685_01277"/>
<keyword evidence="1" id="KW-0472">Membrane</keyword>
<proteinExistence type="predicted"/>
<reference evidence="2 3" key="1">
    <citation type="submission" date="2018-12" db="EMBL/GenBank/DDBJ databases">
        <authorList>
            <consortium name="Pathogen Informatics"/>
        </authorList>
    </citation>
    <scope>NUCLEOTIDE SEQUENCE [LARGE SCALE GENOMIC DNA]</scope>
    <source>
        <strain evidence="2 3">NCTC11923</strain>
    </source>
</reference>
<keyword evidence="1" id="KW-0812">Transmembrane</keyword>
<dbReference type="AlphaFoldDB" id="A0A448KEY3"/>
<protein>
    <submittedName>
        <fullName evidence="2">Uncharacterized protein</fullName>
    </submittedName>
</protein>
<accession>A0A448KEY3</accession>
<dbReference type="KEGG" id="asla:NCTC11923_02185"/>
<keyword evidence="3" id="KW-1185">Reference proteome</keyword>
<gene>
    <name evidence="2" type="ORF">NCTC11923_02185</name>
</gene>
<name>A0A448KEY3_9ACTO</name>
<sequence length="84" mass="8829">MHYSPLATGTGLFILWHAVPSDSVPGLIARILIDIAGLSFAVILAYFLIANLVGAIRTAVARRGAVVGRHSLPARRGLLALAAR</sequence>
<keyword evidence="1" id="KW-1133">Transmembrane helix</keyword>
<dbReference type="Proteomes" id="UP000276899">
    <property type="component" value="Chromosome"/>
</dbReference>
<dbReference type="EMBL" id="LR134363">
    <property type="protein sequence ID" value="VEG75514.1"/>
    <property type="molecule type" value="Genomic_DNA"/>
</dbReference>
<organism evidence="2 3">
    <name type="scientific">Actinomyces slackii</name>
    <dbReference type="NCBI Taxonomy" id="52774"/>
    <lineage>
        <taxon>Bacteria</taxon>
        <taxon>Bacillati</taxon>
        <taxon>Actinomycetota</taxon>
        <taxon>Actinomycetes</taxon>
        <taxon>Actinomycetales</taxon>
        <taxon>Actinomycetaceae</taxon>
        <taxon>Actinomyces</taxon>
    </lineage>
</organism>
<evidence type="ECO:0000256" key="1">
    <source>
        <dbReference type="SAM" id="Phobius"/>
    </source>
</evidence>
<evidence type="ECO:0000313" key="3">
    <source>
        <dbReference type="Proteomes" id="UP000276899"/>
    </source>
</evidence>
<evidence type="ECO:0000313" key="2">
    <source>
        <dbReference type="EMBL" id="VEG75514.1"/>
    </source>
</evidence>